<gene>
    <name evidence="1" type="ORF">L1987_61704</name>
</gene>
<dbReference type="Proteomes" id="UP001056120">
    <property type="component" value="Linkage Group LG21"/>
</dbReference>
<evidence type="ECO:0000313" key="2">
    <source>
        <dbReference type="Proteomes" id="UP001056120"/>
    </source>
</evidence>
<sequence length="796" mass="88479">MQIKSTIFILSFFTIFCFKVLHAANPSLSLDYYKSSCPNAEAIVRKEMECVVQSDLRNAALILRLHFHDCFVQGCDGSVLLDDTVTLQGEKKAPINLNALKGFEIIDRIKDKLESECPSIVSCADLLSYAARDATVLVGGPYWDVPVGRKDSKTASFSKVESNIPRSNDGLLSIIAKFMYQSLSVTDMVALSGAHTIGMARCTNYRVRIYGDYQTTATMRNIAESNLKSLKSTCPAAGGGDNNEAAMDYISPHLFDNAYYHILLRGEGLLNSDQELYSSVVGVQTSKLVKKYAEDQIAFFEQFSESMVKMGNLTNPETYVDGEVRKNCRFVNKLNIMDKDNSIDGSNSRKQLLLKDQVRLVKRKDNDRFEIVQIKDSLSFEKGFFVVIRACQMLAQKNDGIILIGLAGPSGAGKTAFTDKILSFMPSVAVISMDNYNDATRVIDGNFDDPRLTDYDTLLKNILDLKEGKTIEVPIYDFKSSCRTGYRTLEVPSSRIVIIEGIYALSEKLRPLLDLRVSVTVNRHYVQVLGRDRLSVRCVAEHLGLEGSYIPRTYLEQMKLEKLLNEVMVLPDDLKTKLSIDEEMLSSPKGSVPLSTRGNKFLKSGLSRSYSTASKNLSSIRRFDDRSQEPTPTLASQGAISQLSEQISTLNNRMDEFTSRIDEVNSQFTRGMNYGSQSQQKIDASNGSGSASTSYFTSALVNSSSSGSMVRHSSSTQLVKDSNLIEEISGIARNQLKIMHQLDTLNNSLRDKIILHSLTLSITVSKSTKMKNRDLRLFRSAIAATSSKIHPCTRNA</sequence>
<dbReference type="EMBL" id="CM042038">
    <property type="protein sequence ID" value="KAI3730534.1"/>
    <property type="molecule type" value="Genomic_DNA"/>
</dbReference>
<organism evidence="1 2">
    <name type="scientific">Smallanthus sonchifolius</name>
    <dbReference type="NCBI Taxonomy" id="185202"/>
    <lineage>
        <taxon>Eukaryota</taxon>
        <taxon>Viridiplantae</taxon>
        <taxon>Streptophyta</taxon>
        <taxon>Embryophyta</taxon>
        <taxon>Tracheophyta</taxon>
        <taxon>Spermatophyta</taxon>
        <taxon>Magnoliopsida</taxon>
        <taxon>eudicotyledons</taxon>
        <taxon>Gunneridae</taxon>
        <taxon>Pentapetalae</taxon>
        <taxon>asterids</taxon>
        <taxon>campanulids</taxon>
        <taxon>Asterales</taxon>
        <taxon>Asteraceae</taxon>
        <taxon>Asteroideae</taxon>
        <taxon>Heliantheae alliance</taxon>
        <taxon>Millerieae</taxon>
        <taxon>Smallanthus</taxon>
    </lineage>
</organism>
<keyword evidence="2" id="KW-1185">Reference proteome</keyword>
<proteinExistence type="predicted"/>
<reference evidence="1 2" key="2">
    <citation type="journal article" date="2022" name="Mol. Ecol. Resour.">
        <title>The genomes of chicory, endive, great burdock and yacon provide insights into Asteraceae paleo-polyploidization history and plant inulin production.</title>
        <authorList>
            <person name="Fan W."/>
            <person name="Wang S."/>
            <person name="Wang H."/>
            <person name="Wang A."/>
            <person name="Jiang F."/>
            <person name="Liu H."/>
            <person name="Zhao H."/>
            <person name="Xu D."/>
            <person name="Zhang Y."/>
        </authorList>
    </citation>
    <scope>NUCLEOTIDE SEQUENCE [LARGE SCALE GENOMIC DNA]</scope>
    <source>
        <strain evidence="2">cv. Yunnan</strain>
        <tissue evidence="1">Leaves</tissue>
    </source>
</reference>
<comment type="caution">
    <text evidence="1">The sequence shown here is derived from an EMBL/GenBank/DDBJ whole genome shotgun (WGS) entry which is preliminary data.</text>
</comment>
<name>A0ACB9C8C8_9ASTR</name>
<reference evidence="2" key="1">
    <citation type="journal article" date="2022" name="Mol. Ecol. Resour.">
        <title>The genomes of chicory, endive, great burdock and yacon provide insights into Asteraceae palaeo-polyploidization history and plant inulin production.</title>
        <authorList>
            <person name="Fan W."/>
            <person name="Wang S."/>
            <person name="Wang H."/>
            <person name="Wang A."/>
            <person name="Jiang F."/>
            <person name="Liu H."/>
            <person name="Zhao H."/>
            <person name="Xu D."/>
            <person name="Zhang Y."/>
        </authorList>
    </citation>
    <scope>NUCLEOTIDE SEQUENCE [LARGE SCALE GENOMIC DNA]</scope>
    <source>
        <strain evidence="2">cv. Yunnan</strain>
    </source>
</reference>
<accession>A0ACB9C8C8</accession>
<evidence type="ECO:0000313" key="1">
    <source>
        <dbReference type="EMBL" id="KAI3730534.1"/>
    </source>
</evidence>
<protein>
    <submittedName>
        <fullName evidence="1">Uncharacterized protein</fullName>
    </submittedName>
</protein>